<accession>B1WUH1</accession>
<dbReference type="Proteomes" id="UP000001203">
    <property type="component" value="Chromosome circular"/>
</dbReference>
<evidence type="ECO:0000256" key="1">
    <source>
        <dbReference type="SAM" id="Coils"/>
    </source>
</evidence>
<dbReference type="Pfam" id="PF05565">
    <property type="entry name" value="Sipho_Gp157"/>
    <property type="match status" value="1"/>
</dbReference>
<dbReference type="eggNOG" id="ENOG5033FH5">
    <property type="taxonomic scope" value="Bacteria"/>
</dbReference>
<dbReference type="AlphaFoldDB" id="B1WUH1"/>
<dbReference type="InterPro" id="IPR008840">
    <property type="entry name" value="Sipho_Gp157"/>
</dbReference>
<proteinExistence type="predicted"/>
<dbReference type="RefSeq" id="WP_009543468.1">
    <property type="nucleotide sequence ID" value="NC_010546.1"/>
</dbReference>
<name>B1WUH1_CROS5</name>
<dbReference type="KEGG" id="cyt:cce_4477"/>
<organism evidence="2 3">
    <name type="scientific">Crocosphaera subtropica (strain ATCC 51142 / BH68)</name>
    <name type="common">Cyanothece sp. (strain ATCC 51142)</name>
    <dbReference type="NCBI Taxonomy" id="43989"/>
    <lineage>
        <taxon>Bacteria</taxon>
        <taxon>Bacillati</taxon>
        <taxon>Cyanobacteriota</taxon>
        <taxon>Cyanophyceae</taxon>
        <taxon>Oscillatoriophycideae</taxon>
        <taxon>Chroococcales</taxon>
        <taxon>Aphanothecaceae</taxon>
        <taxon>Crocosphaera</taxon>
        <taxon>Crocosphaera subtropica</taxon>
    </lineage>
</organism>
<evidence type="ECO:0000313" key="2">
    <source>
        <dbReference type="EMBL" id="ACB53825.1"/>
    </source>
</evidence>
<keyword evidence="3" id="KW-1185">Reference proteome</keyword>
<protein>
    <submittedName>
        <fullName evidence="2">Siphovirus Gp157</fullName>
    </submittedName>
</protein>
<dbReference type="HOGENOM" id="CLU_1501113_0_0_3"/>
<evidence type="ECO:0000313" key="3">
    <source>
        <dbReference type="Proteomes" id="UP000001203"/>
    </source>
</evidence>
<reference evidence="2 3" key="1">
    <citation type="journal article" date="2008" name="Proc. Natl. Acad. Sci. U.S.A.">
        <title>The genome of Cyanothece 51142, a unicellular diazotrophic cyanobacterium important in the marine nitrogen cycle.</title>
        <authorList>
            <person name="Welsh E.A."/>
            <person name="Liberton M."/>
            <person name="Stoeckel J."/>
            <person name="Loh T."/>
            <person name="Elvitigala T."/>
            <person name="Wang C."/>
            <person name="Wollam A."/>
            <person name="Fulton R.S."/>
            <person name="Clifton S.W."/>
            <person name="Jacobs J.M."/>
            <person name="Aurora R."/>
            <person name="Ghosh B.K."/>
            <person name="Sherman L.A."/>
            <person name="Smith R.D."/>
            <person name="Wilson R.K."/>
            <person name="Pakrasi H.B."/>
        </authorList>
    </citation>
    <scope>NUCLEOTIDE SEQUENCE [LARGE SCALE GENOMIC DNA]</scope>
    <source>
        <strain evidence="3">ATCC 51142 / BH68</strain>
    </source>
</reference>
<gene>
    <name evidence="2" type="ordered locus">cce_4477</name>
</gene>
<dbReference type="EMBL" id="CP000806">
    <property type="protein sequence ID" value="ACB53825.1"/>
    <property type="molecule type" value="Genomic_DNA"/>
</dbReference>
<dbReference type="OrthoDB" id="428010at2"/>
<sequence>MTQSNHTLWNISEEMIELENLINQLQDSEELSEEEKEVKINELFSEWLTADTNFEEKAEKVAHYIKYLEAITEARKAEAKRIRVLASMSEKQGDKLRNYLIREMQRVNKTKIEGVTCKLSMRKKQPSICLKVEPEELPDEFKRVKIEPNLTEIRKALKSQKDLDWAFLSDDEDYSLTIK</sequence>
<feature type="coiled-coil region" evidence="1">
    <location>
        <begin position="8"/>
        <end position="38"/>
    </location>
</feature>
<keyword evidence="1" id="KW-0175">Coiled coil</keyword>